<accession>A0A9K3D666</accession>
<evidence type="ECO:0000313" key="1">
    <source>
        <dbReference type="EMBL" id="GIQ89596.1"/>
    </source>
</evidence>
<name>A0A9K3D666_9EUKA</name>
<keyword evidence="2" id="KW-1185">Reference proteome</keyword>
<sequence length="95" mass="10704">GISDYATLDSDRILTFTNMRYSSCTEHIVVEMDPTYTSGAGQCAIYNTSTGAFTAYVDCTIDRIHPNYMRVVYFDSPEHNYSGDVSYMMRVIGTK</sequence>
<dbReference type="EMBL" id="BDIP01005213">
    <property type="protein sequence ID" value="GIQ89596.1"/>
    <property type="molecule type" value="Genomic_DNA"/>
</dbReference>
<reference evidence="1 2" key="1">
    <citation type="journal article" date="2018" name="PLoS ONE">
        <title>The draft genome of Kipferlia bialata reveals reductive genome evolution in fornicate parasites.</title>
        <authorList>
            <person name="Tanifuji G."/>
            <person name="Takabayashi S."/>
            <person name="Kume K."/>
            <person name="Takagi M."/>
            <person name="Nakayama T."/>
            <person name="Kamikawa R."/>
            <person name="Inagaki Y."/>
            <person name="Hashimoto T."/>
        </authorList>
    </citation>
    <scope>NUCLEOTIDE SEQUENCE [LARGE SCALE GENOMIC DNA]</scope>
    <source>
        <strain evidence="1">NY0173</strain>
    </source>
</reference>
<comment type="caution">
    <text evidence="1">The sequence shown here is derived from an EMBL/GenBank/DDBJ whole genome shotgun (WGS) entry which is preliminary data.</text>
</comment>
<protein>
    <submittedName>
        <fullName evidence="1">Uncharacterized protein</fullName>
    </submittedName>
</protein>
<dbReference type="AlphaFoldDB" id="A0A9K3D666"/>
<feature type="non-terminal residue" evidence="1">
    <location>
        <position position="1"/>
    </location>
</feature>
<evidence type="ECO:0000313" key="2">
    <source>
        <dbReference type="Proteomes" id="UP000265618"/>
    </source>
</evidence>
<proteinExistence type="predicted"/>
<dbReference type="Proteomes" id="UP000265618">
    <property type="component" value="Unassembled WGS sequence"/>
</dbReference>
<gene>
    <name evidence="1" type="ORF">KIPB_012102</name>
</gene>
<organism evidence="1 2">
    <name type="scientific">Kipferlia bialata</name>
    <dbReference type="NCBI Taxonomy" id="797122"/>
    <lineage>
        <taxon>Eukaryota</taxon>
        <taxon>Metamonada</taxon>
        <taxon>Carpediemonas-like organisms</taxon>
        <taxon>Kipferlia</taxon>
    </lineage>
</organism>